<keyword evidence="4 7" id="KW-1133">Transmembrane helix</keyword>
<evidence type="ECO:0000259" key="8">
    <source>
        <dbReference type="Pfam" id="PF00361"/>
    </source>
</evidence>
<evidence type="ECO:0000256" key="3">
    <source>
        <dbReference type="ARBA" id="ARBA00022692"/>
    </source>
</evidence>
<sequence>MVSLVLLAAVAVPLGVGAALMAGDRLGRPVGHTGAWAVAVLASVVTLAACVAAVVTDAHIDKPWVPGLGMRLHLATDGISAPLVILAAAVTLLAVAVSSRQRPKGTPGLFYGCLLVVLGGAVAAFSVRDAVAFFIAFEVVLVPMWVLIDRFGDAAADRRRAGWMFVLYTVGGSMFMLAGILLLVVSAGTSDLERLAGGAAAALPFPIAMTAGVLLTLGLAVKVPLIGVHSWLPRAHTAAPTAGSMLLAAVLLKLGTYGFIRLVVLPLPVAWRTIAPVIAVLAVVGIVVGGLVCLVERDLKRLVAWSSIAHMGFVMLALAAGQQIGLQAALYGNIAHGVISALLFAVVGALKARRGAVDVDEPMVGLRNSDPRLGFALVVGTAAAIGLPGLAGFWGEILALFAAWGAPHRPGALFHVLTAVAAFGAVLAAAYGVRVLRAVWAGERAPEAADATLGTSDGATPASTAGEHAEASASVATERVVGLEWLAIGVLVAAVFVLGVAPTLLMNVADVDLPRLLGGLK</sequence>
<feature type="transmembrane region" description="Helical" evidence="7">
    <location>
        <begin position="302"/>
        <end position="324"/>
    </location>
</feature>
<feature type="transmembrane region" description="Helical" evidence="7">
    <location>
        <begin position="109"/>
        <end position="127"/>
    </location>
</feature>
<dbReference type="NCBIfam" id="TIGR01972">
    <property type="entry name" value="NDH_I_M"/>
    <property type="match status" value="1"/>
</dbReference>
<feature type="transmembrane region" description="Helical" evidence="7">
    <location>
        <begin position="485"/>
        <end position="505"/>
    </location>
</feature>
<accession>A0ABN2BQX9</accession>
<dbReference type="InterPro" id="IPR001750">
    <property type="entry name" value="ND/Mrp_TM"/>
</dbReference>
<feature type="transmembrane region" description="Helical" evidence="7">
    <location>
        <begin position="412"/>
        <end position="433"/>
    </location>
</feature>
<feature type="transmembrane region" description="Helical" evidence="7">
    <location>
        <begin position="373"/>
        <end position="406"/>
    </location>
</feature>
<proteinExistence type="inferred from homology"/>
<gene>
    <name evidence="9" type="ORF">GCM10009762_18990</name>
</gene>
<feature type="transmembrane region" description="Helical" evidence="7">
    <location>
        <begin position="79"/>
        <end position="97"/>
    </location>
</feature>
<dbReference type="Proteomes" id="UP001501288">
    <property type="component" value="Unassembled WGS sequence"/>
</dbReference>
<dbReference type="Pfam" id="PF00361">
    <property type="entry name" value="Proton_antipo_M"/>
    <property type="match status" value="1"/>
</dbReference>
<evidence type="ECO:0000313" key="9">
    <source>
        <dbReference type="EMBL" id="GAA1545903.1"/>
    </source>
</evidence>
<organism evidence="9 10">
    <name type="scientific">Dermacoccus barathri</name>
    <dbReference type="NCBI Taxonomy" id="322601"/>
    <lineage>
        <taxon>Bacteria</taxon>
        <taxon>Bacillati</taxon>
        <taxon>Actinomycetota</taxon>
        <taxon>Actinomycetes</taxon>
        <taxon>Micrococcales</taxon>
        <taxon>Dermacoccaceae</taxon>
        <taxon>Dermacoccus</taxon>
    </lineage>
</organism>
<feature type="transmembrane region" description="Helical" evidence="7">
    <location>
        <begin position="273"/>
        <end position="295"/>
    </location>
</feature>
<comment type="subcellular location">
    <subcellularLocation>
        <location evidence="1">Endomembrane system</location>
        <topology evidence="1">Multi-pass membrane protein</topology>
    </subcellularLocation>
    <subcellularLocation>
        <location evidence="6">Membrane</location>
        <topology evidence="6">Multi-pass membrane protein</topology>
    </subcellularLocation>
</comment>
<feature type="transmembrane region" description="Helical" evidence="7">
    <location>
        <begin position="163"/>
        <end position="185"/>
    </location>
</feature>
<comment type="similarity">
    <text evidence="2">Belongs to the complex I subunit 4 family.</text>
</comment>
<protein>
    <submittedName>
        <fullName evidence="9">NADH-quinone oxidoreductase subunit M</fullName>
    </submittedName>
</protein>
<comment type="caution">
    <text evidence="9">The sequence shown here is derived from an EMBL/GenBank/DDBJ whole genome shotgun (WGS) entry which is preliminary data.</text>
</comment>
<feature type="transmembrane region" description="Helical" evidence="7">
    <location>
        <begin position="6"/>
        <end position="23"/>
    </location>
</feature>
<dbReference type="PANTHER" id="PTHR43507">
    <property type="entry name" value="NADH-UBIQUINONE OXIDOREDUCTASE CHAIN 4"/>
    <property type="match status" value="1"/>
</dbReference>
<evidence type="ECO:0000256" key="1">
    <source>
        <dbReference type="ARBA" id="ARBA00004127"/>
    </source>
</evidence>
<evidence type="ECO:0000313" key="10">
    <source>
        <dbReference type="Proteomes" id="UP001501288"/>
    </source>
</evidence>
<evidence type="ECO:0000256" key="7">
    <source>
        <dbReference type="SAM" id="Phobius"/>
    </source>
</evidence>
<dbReference type="PRINTS" id="PR01437">
    <property type="entry name" value="NUOXDRDTASE4"/>
</dbReference>
<feature type="domain" description="NADH:quinone oxidoreductase/Mrp antiporter transmembrane" evidence="8">
    <location>
        <begin position="129"/>
        <end position="419"/>
    </location>
</feature>
<reference evidence="9 10" key="1">
    <citation type="journal article" date="2019" name="Int. J. Syst. Evol. Microbiol.">
        <title>The Global Catalogue of Microorganisms (GCM) 10K type strain sequencing project: providing services to taxonomists for standard genome sequencing and annotation.</title>
        <authorList>
            <consortium name="The Broad Institute Genomics Platform"/>
            <consortium name="The Broad Institute Genome Sequencing Center for Infectious Disease"/>
            <person name="Wu L."/>
            <person name="Ma J."/>
        </authorList>
    </citation>
    <scope>NUCLEOTIDE SEQUENCE [LARGE SCALE GENOMIC DNA]</scope>
    <source>
        <strain evidence="9 10">JCM 14588</strain>
    </source>
</reference>
<feature type="transmembrane region" description="Helical" evidence="7">
    <location>
        <begin position="133"/>
        <end position="151"/>
    </location>
</feature>
<dbReference type="EMBL" id="BAAANV010000037">
    <property type="protein sequence ID" value="GAA1545903.1"/>
    <property type="molecule type" value="Genomic_DNA"/>
</dbReference>
<feature type="transmembrane region" description="Helical" evidence="7">
    <location>
        <begin position="330"/>
        <end position="352"/>
    </location>
</feature>
<evidence type="ECO:0000256" key="2">
    <source>
        <dbReference type="ARBA" id="ARBA00009025"/>
    </source>
</evidence>
<keyword evidence="3 6" id="KW-0812">Transmembrane</keyword>
<feature type="transmembrane region" description="Helical" evidence="7">
    <location>
        <begin position="246"/>
        <end position="267"/>
    </location>
</feature>
<evidence type="ECO:0000256" key="5">
    <source>
        <dbReference type="ARBA" id="ARBA00023136"/>
    </source>
</evidence>
<name>A0ABN2BQX9_9MICO</name>
<dbReference type="InterPro" id="IPR010227">
    <property type="entry name" value="NADH_Q_OxRdtase_chainM/4"/>
</dbReference>
<feature type="transmembrane region" description="Helical" evidence="7">
    <location>
        <begin position="205"/>
        <end position="225"/>
    </location>
</feature>
<evidence type="ECO:0000256" key="6">
    <source>
        <dbReference type="RuleBase" id="RU000320"/>
    </source>
</evidence>
<keyword evidence="10" id="KW-1185">Reference proteome</keyword>
<feature type="transmembrane region" description="Helical" evidence="7">
    <location>
        <begin position="35"/>
        <end position="59"/>
    </location>
</feature>
<keyword evidence="5 7" id="KW-0472">Membrane</keyword>
<dbReference type="InterPro" id="IPR003918">
    <property type="entry name" value="NADH_UbQ_OxRdtase"/>
</dbReference>
<dbReference type="PANTHER" id="PTHR43507:SF1">
    <property type="entry name" value="NADH-UBIQUINONE OXIDOREDUCTASE CHAIN 4"/>
    <property type="match status" value="1"/>
</dbReference>
<evidence type="ECO:0000256" key="4">
    <source>
        <dbReference type="ARBA" id="ARBA00022989"/>
    </source>
</evidence>